<organism evidence="2 3">
    <name type="scientific">Candidatus Sungiibacteriota bacterium</name>
    <dbReference type="NCBI Taxonomy" id="2750080"/>
    <lineage>
        <taxon>Bacteria</taxon>
        <taxon>Candidatus Sungiibacteriota</taxon>
    </lineage>
</organism>
<dbReference type="InterPro" id="IPR013766">
    <property type="entry name" value="Thioredoxin_domain"/>
</dbReference>
<dbReference type="PROSITE" id="PS51352">
    <property type="entry name" value="THIOREDOXIN_2"/>
    <property type="match status" value="1"/>
</dbReference>
<dbReference type="Pfam" id="PF08534">
    <property type="entry name" value="Redoxin"/>
    <property type="match status" value="1"/>
</dbReference>
<feature type="domain" description="Thioredoxin" evidence="1">
    <location>
        <begin position="36"/>
        <end position="175"/>
    </location>
</feature>
<name>A0A932QYG2_9BACT</name>
<dbReference type="InterPro" id="IPR036249">
    <property type="entry name" value="Thioredoxin-like_sf"/>
</dbReference>
<proteinExistence type="predicted"/>
<dbReference type="GO" id="GO:0016491">
    <property type="term" value="F:oxidoreductase activity"/>
    <property type="evidence" value="ECO:0007669"/>
    <property type="project" value="InterPro"/>
</dbReference>
<evidence type="ECO:0000313" key="2">
    <source>
        <dbReference type="EMBL" id="MBI3631156.1"/>
    </source>
</evidence>
<dbReference type="PANTHER" id="PTHR42852:SF13">
    <property type="entry name" value="PROTEIN DIPZ"/>
    <property type="match status" value="1"/>
</dbReference>
<evidence type="ECO:0000313" key="3">
    <source>
        <dbReference type="Proteomes" id="UP000753196"/>
    </source>
</evidence>
<dbReference type="CDD" id="cd02966">
    <property type="entry name" value="TlpA_like_family"/>
    <property type="match status" value="1"/>
</dbReference>
<dbReference type="InterPro" id="IPR013740">
    <property type="entry name" value="Redoxin"/>
</dbReference>
<dbReference type="Proteomes" id="UP000753196">
    <property type="component" value="Unassembled WGS sequence"/>
</dbReference>
<reference evidence="2" key="1">
    <citation type="submission" date="2020-07" db="EMBL/GenBank/DDBJ databases">
        <title>Huge and variable diversity of episymbiotic CPR bacteria and DPANN archaea in groundwater ecosystems.</title>
        <authorList>
            <person name="He C.Y."/>
            <person name="Keren R."/>
            <person name="Whittaker M."/>
            <person name="Farag I.F."/>
            <person name="Doudna J."/>
            <person name="Cate J.H.D."/>
            <person name="Banfield J.F."/>
        </authorList>
    </citation>
    <scope>NUCLEOTIDE SEQUENCE</scope>
    <source>
        <strain evidence="2">NC_groundwater_973_Pr1_S-0.2um_54_13</strain>
    </source>
</reference>
<sequence>MKKKLLALLAALLVLAAGTAGVFFIRRLGERPPKTPGLARMLPYATLKDTGGKKIIQSDVGGKPVVIVIWASWCTPCMTMLETAAAMQKEFGDAIRVVALNRREPAGTAETPGSNISIPEGLVSLWSPDDAFYASLGGFAMPEEIFADENGAIRFQKRGVMNKEEMRRRIQDLLRPWAAHL</sequence>
<dbReference type="EMBL" id="JACQCR010000056">
    <property type="protein sequence ID" value="MBI3631156.1"/>
    <property type="molecule type" value="Genomic_DNA"/>
</dbReference>
<accession>A0A932QYG2</accession>
<gene>
    <name evidence="2" type="ORF">HY221_02360</name>
</gene>
<protein>
    <submittedName>
        <fullName evidence="2">TlpA family protein disulfide reductase</fullName>
    </submittedName>
</protein>
<evidence type="ECO:0000259" key="1">
    <source>
        <dbReference type="PROSITE" id="PS51352"/>
    </source>
</evidence>
<dbReference type="Gene3D" id="3.40.30.10">
    <property type="entry name" value="Glutaredoxin"/>
    <property type="match status" value="1"/>
</dbReference>
<dbReference type="PANTHER" id="PTHR42852">
    <property type="entry name" value="THIOL:DISULFIDE INTERCHANGE PROTEIN DSBE"/>
    <property type="match status" value="1"/>
</dbReference>
<dbReference type="AlphaFoldDB" id="A0A932QYG2"/>
<dbReference type="SUPFAM" id="SSF52833">
    <property type="entry name" value="Thioredoxin-like"/>
    <property type="match status" value="1"/>
</dbReference>
<comment type="caution">
    <text evidence="2">The sequence shown here is derived from an EMBL/GenBank/DDBJ whole genome shotgun (WGS) entry which is preliminary data.</text>
</comment>
<dbReference type="InterPro" id="IPR050553">
    <property type="entry name" value="Thioredoxin_ResA/DsbE_sf"/>
</dbReference>